<evidence type="ECO:0000256" key="2">
    <source>
        <dbReference type="ARBA" id="ARBA00022833"/>
    </source>
</evidence>
<dbReference type="EMBL" id="GDJX01024310">
    <property type="protein sequence ID" value="JAT43626.1"/>
    <property type="molecule type" value="Transcribed_RNA"/>
</dbReference>
<keyword evidence="2 3" id="KW-0862">Zinc</keyword>
<dbReference type="GO" id="GO:0005740">
    <property type="term" value="C:mitochondrial envelope"/>
    <property type="evidence" value="ECO:0007669"/>
    <property type="project" value="InterPro"/>
</dbReference>
<protein>
    <submittedName>
        <fullName evidence="4">Cytochrome c oxidase subunit 4, mitochondrial</fullName>
    </submittedName>
</protein>
<sequence>MLHTVIRRTGFAALNNFRFQSRTPRVIRSFSVFGARRGDVSPSLIGPGAKPNSIPTDLEQATGLERAEILAKIEGQEFFDMKPLILTHLGTKSNPILVKSVDPDRYVGCTGYPADSHEMIWLKLEKEHEFDRCPECGGVYKLVFVGSDGDGGHHH</sequence>
<dbReference type="AlphaFoldDB" id="A0A1D1XML2"/>
<accession>A0A1D1XML2</accession>
<dbReference type="InterPro" id="IPR002124">
    <property type="entry name" value="Cyt_c_oxidase_su5b"/>
</dbReference>
<dbReference type="GO" id="GO:0045277">
    <property type="term" value="C:respiratory chain complex IV"/>
    <property type="evidence" value="ECO:0007669"/>
    <property type="project" value="InterPro"/>
</dbReference>
<dbReference type="InterPro" id="IPR036972">
    <property type="entry name" value="Cyt_c_oxidase_su5b_sf"/>
</dbReference>
<dbReference type="Gene3D" id="2.60.11.10">
    <property type="entry name" value="Cytochrome c oxidase, subunit Vb"/>
    <property type="match status" value="1"/>
</dbReference>
<name>A0A1D1XML2_9ARAE</name>
<dbReference type="PANTHER" id="PTHR10122:SF0">
    <property type="entry name" value="CYTOCHROME C OXIDASE SUBUNIT 5B, ISOFORM A-RELATED"/>
    <property type="match status" value="1"/>
</dbReference>
<dbReference type="CDD" id="cd00924">
    <property type="entry name" value="Cyt_c_Oxidase_Vb"/>
    <property type="match status" value="1"/>
</dbReference>
<evidence type="ECO:0000313" key="4">
    <source>
        <dbReference type="EMBL" id="JAT43626.1"/>
    </source>
</evidence>
<dbReference type="GO" id="GO:0046872">
    <property type="term" value="F:metal ion binding"/>
    <property type="evidence" value="ECO:0007669"/>
    <property type="project" value="UniProtKB-KW"/>
</dbReference>
<dbReference type="GO" id="GO:0006123">
    <property type="term" value="P:mitochondrial electron transport, cytochrome c to oxygen"/>
    <property type="evidence" value="ECO:0007669"/>
    <property type="project" value="InterPro"/>
</dbReference>
<dbReference type="PANTHER" id="PTHR10122">
    <property type="entry name" value="CYTOCHROME C OXIDASE SUBUNIT 5B, MITOCHONDRIAL"/>
    <property type="match status" value="1"/>
</dbReference>
<gene>
    <name evidence="4" type="primary">cox-4_0</name>
    <name evidence="4" type="ORF">g.30270</name>
</gene>
<feature type="binding site" evidence="3">
    <location>
        <position position="117"/>
    </location>
    <ligand>
        <name>Zn(2+)</name>
        <dbReference type="ChEBI" id="CHEBI:29105"/>
    </ligand>
</feature>
<feature type="binding site" evidence="3">
    <location>
        <position position="133"/>
    </location>
    <ligand>
        <name>Zn(2+)</name>
        <dbReference type="ChEBI" id="CHEBI:29105"/>
    </ligand>
</feature>
<feature type="binding site" evidence="3">
    <location>
        <position position="136"/>
    </location>
    <ligand>
        <name>Zn(2+)</name>
        <dbReference type="ChEBI" id="CHEBI:29105"/>
    </ligand>
</feature>
<proteinExistence type="predicted"/>
<evidence type="ECO:0000256" key="1">
    <source>
        <dbReference type="ARBA" id="ARBA00022723"/>
    </source>
</evidence>
<dbReference type="Pfam" id="PF01215">
    <property type="entry name" value="COX5B"/>
    <property type="match status" value="1"/>
</dbReference>
<organism evidence="4">
    <name type="scientific">Anthurium amnicola</name>
    <dbReference type="NCBI Taxonomy" id="1678845"/>
    <lineage>
        <taxon>Eukaryota</taxon>
        <taxon>Viridiplantae</taxon>
        <taxon>Streptophyta</taxon>
        <taxon>Embryophyta</taxon>
        <taxon>Tracheophyta</taxon>
        <taxon>Spermatophyta</taxon>
        <taxon>Magnoliopsida</taxon>
        <taxon>Liliopsida</taxon>
        <taxon>Araceae</taxon>
        <taxon>Pothoideae</taxon>
        <taxon>Potheae</taxon>
        <taxon>Anthurium</taxon>
    </lineage>
</organism>
<evidence type="ECO:0000256" key="3">
    <source>
        <dbReference type="PIRSR" id="PIRSR602124-2"/>
    </source>
</evidence>
<dbReference type="PROSITE" id="PS51359">
    <property type="entry name" value="COX5B_2"/>
    <property type="match status" value="1"/>
</dbReference>
<reference evidence="4" key="1">
    <citation type="submission" date="2015-07" db="EMBL/GenBank/DDBJ databases">
        <title>Transcriptome Assembly of Anthurium amnicola.</title>
        <authorList>
            <person name="Suzuki J."/>
        </authorList>
    </citation>
    <scope>NUCLEOTIDE SEQUENCE</scope>
</reference>
<dbReference type="SUPFAM" id="SSF57802">
    <property type="entry name" value="Rubredoxin-like"/>
    <property type="match status" value="1"/>
</dbReference>
<keyword evidence="1 3" id="KW-0479">Metal-binding</keyword>
<feature type="binding site" evidence="3">
    <location>
        <position position="109"/>
    </location>
    <ligand>
        <name>Zn(2+)</name>
        <dbReference type="ChEBI" id="CHEBI:29105"/>
    </ligand>
</feature>